<evidence type="ECO:0000259" key="2">
    <source>
        <dbReference type="PROSITE" id="PS50263"/>
    </source>
</evidence>
<dbReference type="Pfam" id="PF00795">
    <property type="entry name" value="CN_hydrolase"/>
    <property type="match status" value="1"/>
</dbReference>
<keyword evidence="1" id="KW-0812">Transmembrane</keyword>
<feature type="transmembrane region" description="Helical" evidence="1">
    <location>
        <begin position="94"/>
        <end position="115"/>
    </location>
</feature>
<keyword evidence="4" id="KW-1185">Reference proteome</keyword>
<dbReference type="InParanoid" id="K5XE04"/>
<dbReference type="OrthoDB" id="2626014at2759"/>
<dbReference type="Gene3D" id="3.60.110.10">
    <property type="entry name" value="Carbon-nitrogen hydrolase"/>
    <property type="match status" value="1"/>
</dbReference>
<evidence type="ECO:0000256" key="1">
    <source>
        <dbReference type="SAM" id="Phobius"/>
    </source>
</evidence>
<gene>
    <name evidence="3" type="ORF">PHACADRAFT_24482</name>
</gene>
<keyword evidence="1" id="KW-1133">Transmembrane helix</keyword>
<dbReference type="Proteomes" id="UP000008370">
    <property type="component" value="Unassembled WGS sequence"/>
</dbReference>
<feature type="transmembrane region" description="Helical" evidence="1">
    <location>
        <begin position="63"/>
        <end position="82"/>
    </location>
</feature>
<dbReference type="InterPro" id="IPR036526">
    <property type="entry name" value="C-N_Hydrolase_sf"/>
</dbReference>
<name>K5XE04_PHACS</name>
<protein>
    <recommendedName>
        <fullName evidence="2">CN hydrolase domain-containing protein</fullName>
    </recommendedName>
</protein>
<dbReference type="KEGG" id="pco:PHACADRAFT_24482"/>
<dbReference type="AlphaFoldDB" id="K5XE04"/>
<dbReference type="RefSeq" id="XP_007389588.1">
    <property type="nucleotide sequence ID" value="XM_007389526.1"/>
</dbReference>
<keyword evidence="1" id="KW-0472">Membrane</keyword>
<sequence length="578" mass="61619">MPPSSGRVQSLVVSHPALSFTASSAVLGLFALSPTPPLVPVALLVAIIRLSAWTFVPRQHGYVKGGLQALAIAASAGAAHLAPGLDATSTPRTAFVVLSAMSLGTSAFAVFLVFLGTRLGWSGNMHWSKLTVFPALWASGWGLMSEVTSVGQLVTWSPVVGQGPYVWMRQFFGQWGIDWVTAAWAVVISEVLGDWLVGAPDHDGDALVDTEPLLGDHAHPQYGSVATPADTKTSAPLSRSRSLLVLTGTLVLLMLPSYTFPVTPLPYTSGDTVTPFHVSCALPITRSGNPTLEDYIVETRRIQDKADVILWPESAVRFESPQEREEAFARIQNSSGVTNKKHIGVSFEEYVPADARGQPGHRYNGFALLSLKGPPAIEYYKRNLVPIVFSDPGHGPPAIFDVELDRPKGAAGPKTRLVPVTASICLDFASTSSFTPLENRAAVILAPAKTWHPSVGLAMWEQAKARAAETGASIVWCDGGRGGLSGVAEGRYSEIVQVGPGSWSKPLGVPYPFDERRTFYERGGQFATLGTVWAVVAAGYVVEIAFSDKAVGGVRVAVQTLAQKLRGGRPTEGNLLDM</sequence>
<proteinExistence type="predicted"/>
<accession>K5XE04</accession>
<dbReference type="GeneID" id="18913686"/>
<reference evidence="3 4" key="1">
    <citation type="journal article" date="2012" name="BMC Genomics">
        <title>Comparative genomics of the white-rot fungi, Phanerochaete carnosa and P. chrysosporium, to elucidate the genetic basis of the distinct wood types they colonize.</title>
        <authorList>
            <person name="Suzuki H."/>
            <person name="MacDonald J."/>
            <person name="Syed K."/>
            <person name="Salamov A."/>
            <person name="Hori C."/>
            <person name="Aerts A."/>
            <person name="Henrissat B."/>
            <person name="Wiebenga A."/>
            <person name="vanKuyk P.A."/>
            <person name="Barry K."/>
            <person name="Lindquist E."/>
            <person name="LaButti K."/>
            <person name="Lapidus A."/>
            <person name="Lucas S."/>
            <person name="Coutinho P."/>
            <person name="Gong Y."/>
            <person name="Samejima M."/>
            <person name="Mahadevan R."/>
            <person name="Abou-Zaid M."/>
            <person name="de Vries R.P."/>
            <person name="Igarashi K."/>
            <person name="Yadav J.S."/>
            <person name="Grigoriev I.V."/>
            <person name="Master E.R."/>
        </authorList>
    </citation>
    <scope>NUCLEOTIDE SEQUENCE [LARGE SCALE GENOMIC DNA]</scope>
    <source>
        <strain evidence="3 4">HHB-10118-sp</strain>
    </source>
</reference>
<organism evidence="3 4">
    <name type="scientific">Phanerochaete carnosa (strain HHB-10118-sp)</name>
    <name type="common">White-rot fungus</name>
    <name type="synonym">Peniophora carnosa</name>
    <dbReference type="NCBI Taxonomy" id="650164"/>
    <lineage>
        <taxon>Eukaryota</taxon>
        <taxon>Fungi</taxon>
        <taxon>Dikarya</taxon>
        <taxon>Basidiomycota</taxon>
        <taxon>Agaricomycotina</taxon>
        <taxon>Agaricomycetes</taxon>
        <taxon>Polyporales</taxon>
        <taxon>Phanerochaetaceae</taxon>
        <taxon>Phanerochaete</taxon>
    </lineage>
</organism>
<dbReference type="PROSITE" id="PS50263">
    <property type="entry name" value="CN_HYDROLASE"/>
    <property type="match status" value="1"/>
</dbReference>
<dbReference type="SUPFAM" id="SSF56317">
    <property type="entry name" value="Carbon-nitrogen hydrolase"/>
    <property type="match status" value="1"/>
</dbReference>
<dbReference type="HOGENOM" id="CLU_032069_0_0_1"/>
<feature type="transmembrane region" description="Helical" evidence="1">
    <location>
        <begin position="242"/>
        <end position="260"/>
    </location>
</feature>
<dbReference type="EMBL" id="JH930468">
    <property type="protein sequence ID" value="EKM61272.1"/>
    <property type="molecule type" value="Genomic_DNA"/>
</dbReference>
<feature type="domain" description="CN hydrolase" evidence="2">
    <location>
        <begin position="274"/>
        <end position="517"/>
    </location>
</feature>
<dbReference type="InterPro" id="IPR003010">
    <property type="entry name" value="C-N_Hydrolase"/>
</dbReference>
<evidence type="ECO:0000313" key="4">
    <source>
        <dbReference type="Proteomes" id="UP000008370"/>
    </source>
</evidence>
<evidence type="ECO:0000313" key="3">
    <source>
        <dbReference type="EMBL" id="EKM61272.1"/>
    </source>
</evidence>
<dbReference type="STRING" id="650164.K5XE04"/>